<reference evidence="10 11" key="1">
    <citation type="submission" date="2019-06" db="EMBL/GenBank/DDBJ databases">
        <title>Genome sequence of Litorilinea aerophila BAA-2444.</title>
        <authorList>
            <person name="Maclea K.S."/>
            <person name="Maurais E.G."/>
            <person name="Iannazzi L.C."/>
        </authorList>
    </citation>
    <scope>NUCLEOTIDE SEQUENCE [LARGE SCALE GENOMIC DNA]</scope>
    <source>
        <strain evidence="10 11">ATCC BAA-2444</strain>
    </source>
</reference>
<keyword evidence="11" id="KW-1185">Reference proteome</keyword>
<comment type="caution">
    <text evidence="10">The sequence shown here is derived from an EMBL/GenBank/DDBJ whole genome shotgun (WGS) entry which is preliminary data.</text>
</comment>
<dbReference type="InterPro" id="IPR035973">
    <property type="entry name" value="Cyt_c_oxidase_su3-like_sf"/>
</dbReference>
<keyword evidence="4 7" id="KW-0812">Transmembrane</keyword>
<keyword evidence="3" id="KW-1003">Cell membrane</keyword>
<dbReference type="InterPro" id="IPR013833">
    <property type="entry name" value="Cyt_c_oxidase_su3_a-hlx"/>
</dbReference>
<protein>
    <submittedName>
        <fullName evidence="10">Heme-copper oxidase subunit III</fullName>
    </submittedName>
</protein>
<dbReference type="GO" id="GO:0004129">
    <property type="term" value="F:cytochrome-c oxidase activity"/>
    <property type="evidence" value="ECO:0007669"/>
    <property type="project" value="InterPro"/>
</dbReference>
<dbReference type="GO" id="GO:0005886">
    <property type="term" value="C:plasma membrane"/>
    <property type="evidence" value="ECO:0007669"/>
    <property type="project" value="UniProtKB-SubCell"/>
</dbReference>
<evidence type="ECO:0000259" key="9">
    <source>
        <dbReference type="PROSITE" id="PS50253"/>
    </source>
</evidence>
<evidence type="ECO:0000256" key="4">
    <source>
        <dbReference type="ARBA" id="ARBA00022692"/>
    </source>
</evidence>
<gene>
    <name evidence="10" type="ORF">FKZ61_03795</name>
</gene>
<evidence type="ECO:0000256" key="2">
    <source>
        <dbReference type="ARBA" id="ARBA00010581"/>
    </source>
</evidence>
<feature type="transmembrane region" description="Helical" evidence="8">
    <location>
        <begin position="20"/>
        <end position="43"/>
    </location>
</feature>
<dbReference type="SUPFAM" id="SSF81452">
    <property type="entry name" value="Cytochrome c oxidase subunit III-like"/>
    <property type="match status" value="1"/>
</dbReference>
<feature type="domain" description="Heme-copper oxidase subunit III family profile" evidence="9">
    <location>
        <begin position="1"/>
        <end position="194"/>
    </location>
</feature>
<dbReference type="InterPro" id="IPR024791">
    <property type="entry name" value="Cyt_c/ubiquinol_Oxase_su3"/>
</dbReference>
<dbReference type="InterPro" id="IPR000298">
    <property type="entry name" value="Cyt_c_oxidase-like_su3"/>
</dbReference>
<evidence type="ECO:0000313" key="10">
    <source>
        <dbReference type="EMBL" id="TQE97156.1"/>
    </source>
</evidence>
<dbReference type="GO" id="GO:0019646">
    <property type="term" value="P:aerobic electron transport chain"/>
    <property type="evidence" value="ECO:0007669"/>
    <property type="project" value="InterPro"/>
</dbReference>
<accession>A0A540VKB1</accession>
<comment type="subcellular location">
    <subcellularLocation>
        <location evidence="1 7">Cell membrane</location>
        <topology evidence="1 7">Multi-pass membrane protein</topology>
    </subcellularLocation>
</comment>
<feature type="transmembrane region" description="Helical" evidence="8">
    <location>
        <begin position="126"/>
        <end position="152"/>
    </location>
</feature>
<dbReference type="EMBL" id="VIGC01000004">
    <property type="protein sequence ID" value="TQE97156.1"/>
    <property type="molecule type" value="Genomic_DNA"/>
</dbReference>
<feature type="transmembrane region" description="Helical" evidence="8">
    <location>
        <begin position="55"/>
        <end position="73"/>
    </location>
</feature>
<dbReference type="OrthoDB" id="9810850at2"/>
<dbReference type="RefSeq" id="WP_141608752.1">
    <property type="nucleotide sequence ID" value="NZ_VIGC02000004.1"/>
</dbReference>
<dbReference type="Proteomes" id="UP000317371">
    <property type="component" value="Unassembled WGS sequence"/>
</dbReference>
<keyword evidence="6 8" id="KW-0472">Membrane</keyword>
<name>A0A540VKB1_9CHLR</name>
<dbReference type="InParanoid" id="A0A540VKB1"/>
<evidence type="ECO:0000256" key="6">
    <source>
        <dbReference type="ARBA" id="ARBA00023136"/>
    </source>
</evidence>
<dbReference type="PANTHER" id="PTHR11403:SF2">
    <property type="entry name" value="CYTOCHROME BO(3) UBIQUINOL OXIDASE SUBUNIT 3"/>
    <property type="match status" value="1"/>
</dbReference>
<evidence type="ECO:0000256" key="3">
    <source>
        <dbReference type="ARBA" id="ARBA00022475"/>
    </source>
</evidence>
<evidence type="ECO:0000256" key="8">
    <source>
        <dbReference type="SAM" id="Phobius"/>
    </source>
</evidence>
<dbReference type="Gene3D" id="1.20.120.80">
    <property type="entry name" value="Cytochrome c oxidase, subunit III, four-helix bundle"/>
    <property type="match status" value="1"/>
</dbReference>
<sequence>MSAIAETVENYTDQLRNNRLGLWMFFISEAFLFGGLLVTRFYLWGNTRPELDQTIGLIVTSVLLLSSFSMNLAETAMEHGDRKTFLRGLVATAVLGLIFLVGVLVFEWGLFPFLYEGHLKPWEDVYGAVVFAMTGMHALHVVSGIVFIAIVWNLGRKGHYSPERHWGVEACAIYWHYVDLVWIFFYPALYLIGTVAH</sequence>
<proteinExistence type="inferred from homology"/>
<dbReference type="PANTHER" id="PTHR11403">
    <property type="entry name" value="CYTOCHROME C OXIDASE SUBUNIT III"/>
    <property type="match status" value="1"/>
</dbReference>
<feature type="transmembrane region" description="Helical" evidence="8">
    <location>
        <begin position="85"/>
        <end position="106"/>
    </location>
</feature>
<comment type="similarity">
    <text evidence="2 7">Belongs to the cytochrome c oxidase subunit 3 family.</text>
</comment>
<evidence type="ECO:0000256" key="5">
    <source>
        <dbReference type="ARBA" id="ARBA00022989"/>
    </source>
</evidence>
<dbReference type="AlphaFoldDB" id="A0A540VKB1"/>
<keyword evidence="5 8" id="KW-1133">Transmembrane helix</keyword>
<dbReference type="FunCoup" id="A0A540VKB1">
    <property type="interactions" value="180"/>
</dbReference>
<feature type="transmembrane region" description="Helical" evidence="8">
    <location>
        <begin position="173"/>
        <end position="192"/>
    </location>
</feature>
<evidence type="ECO:0000256" key="7">
    <source>
        <dbReference type="RuleBase" id="RU003376"/>
    </source>
</evidence>
<dbReference type="PROSITE" id="PS50253">
    <property type="entry name" value="COX3"/>
    <property type="match status" value="1"/>
</dbReference>
<organism evidence="10 11">
    <name type="scientific">Litorilinea aerophila</name>
    <dbReference type="NCBI Taxonomy" id="1204385"/>
    <lineage>
        <taxon>Bacteria</taxon>
        <taxon>Bacillati</taxon>
        <taxon>Chloroflexota</taxon>
        <taxon>Caldilineae</taxon>
        <taxon>Caldilineales</taxon>
        <taxon>Caldilineaceae</taxon>
        <taxon>Litorilinea</taxon>
    </lineage>
</organism>
<dbReference type="Pfam" id="PF00510">
    <property type="entry name" value="COX3"/>
    <property type="match status" value="1"/>
</dbReference>
<evidence type="ECO:0000313" key="11">
    <source>
        <dbReference type="Proteomes" id="UP000317371"/>
    </source>
</evidence>
<dbReference type="CDD" id="cd00386">
    <property type="entry name" value="Heme_Cu_Oxidase_III_like"/>
    <property type="match status" value="1"/>
</dbReference>
<evidence type="ECO:0000256" key="1">
    <source>
        <dbReference type="ARBA" id="ARBA00004651"/>
    </source>
</evidence>